<dbReference type="NCBIfam" id="TIGR04056">
    <property type="entry name" value="OMP_RagA_SusC"/>
    <property type="match status" value="1"/>
</dbReference>
<gene>
    <name evidence="16" type="ORF">DWW35_08155</name>
</gene>
<protein>
    <submittedName>
        <fullName evidence="16">TonB-dependent receptor</fullName>
    </submittedName>
</protein>
<evidence type="ECO:0000256" key="9">
    <source>
        <dbReference type="ARBA" id="ARBA00023136"/>
    </source>
</evidence>
<dbReference type="Pfam" id="PF00593">
    <property type="entry name" value="TonB_dep_Rec_b-barrel"/>
    <property type="match status" value="1"/>
</dbReference>
<sequence>MNKRANLYFAALLGAMSPLCTVSALAAQSNSTIATATQQQNSCTGTVKDATGEPIIGATIRIEGKTGGTVTDLDGNFTLSNIEKGAKLTITYVGYKSQTLTWSGSPLNITLQDDANMLEETVVIGYGTVKKADLAGSVAVLDSKNFKDQPVARVEDALNGRMSGVQVMSSGVPGGAMKIRVRGTSSVNKSNDPLYVVDGIVRETGLEGISPEDIQSIQVLKDASSTAIYGARGANGVVMVQTKSGKAGATQVTFDASVGFSSAYHIPEVMGTKEYAQALIDYKGVSQGAMQDYLDGTKPGIDWMDELLRTGITQNYKVAVSQGNEKTQTYFSANYMDQKGVITDTSSKRYAIKANMHNKIFDWLEMTTDINLAQTDNSGADFLQNQSNPIWVGLNYSPTMEMMDANGNYIKDTNNNIQNNPYGILHGGEYDRKRTMITGHVDLKFNLLKGLTFTTTNGIDYNDYKWYNFTSSKVNTSGNSMGNNDATVTALQSTNNLTYNNKWGEHSLTATGVWEVTSNEVRRMGMTGTGIIHEQVGYWNVADATSKTPTNGYSKWTMLSGVARVMYNYADRYMLTGTLRADGSSRFTNKKWGYFPSIAGAWTVSNEKFWEPIKNAVEYMKIRASYGVIGNQDINPYSTLGLLKTTDFSYGTNQSYTGYWANGLATPDLTWEKVHQFDLGVDFGFFGNRLNISFDYFNKTTKDALLETSSPGYIGGTTYWVNAGEVNNKGIEATINGQIIQTKDWTWSTTLNVSYLKNKVTKMTATDPIIYGQTPSPGTVDPCTIIKEGEAIGTFYGFKWAGVEKNDKGEYVDMYYTADGNKTADPDASKDRFILGHSNPDVTLGWNNTITYKNWDFNVFCNAAFGAKRLNMVRFAMNSMVGASMFVTDKDYFGNVGITMPTPGAENKTYGNSDKWLENADYFRCENISVAYTFPRSVTKLADIRLSLSAQNLFTITGYKGIDPAGASFGEKNIDRDNGLDMGAYPNPRTITMGVRVTF</sequence>
<keyword evidence="4" id="KW-0410">Iron transport</keyword>
<accession>A0AA92TRY8</accession>
<keyword evidence="13" id="KW-0732">Signal</keyword>
<proteinExistence type="inferred from homology"/>
<feature type="domain" description="TonB-dependent receptor plug" evidence="15">
    <location>
        <begin position="131"/>
        <end position="237"/>
    </location>
</feature>
<dbReference type="Pfam" id="PF07715">
    <property type="entry name" value="Plug"/>
    <property type="match status" value="1"/>
</dbReference>
<keyword evidence="16" id="KW-0675">Receptor</keyword>
<evidence type="ECO:0000256" key="11">
    <source>
        <dbReference type="PROSITE-ProRule" id="PRU01360"/>
    </source>
</evidence>
<evidence type="ECO:0000256" key="1">
    <source>
        <dbReference type="ARBA" id="ARBA00004571"/>
    </source>
</evidence>
<feature type="chain" id="PRO_5041648348" evidence="13">
    <location>
        <begin position="27"/>
        <end position="999"/>
    </location>
</feature>
<keyword evidence="5 11" id="KW-0812">Transmembrane</keyword>
<dbReference type="Gene3D" id="2.40.170.20">
    <property type="entry name" value="TonB-dependent receptor, beta-barrel domain"/>
    <property type="match status" value="1"/>
</dbReference>
<dbReference type="InterPro" id="IPR037066">
    <property type="entry name" value="Plug_dom_sf"/>
</dbReference>
<comment type="subcellular location">
    <subcellularLocation>
        <location evidence="1 11">Cell outer membrane</location>
        <topology evidence="1 11">Multi-pass membrane protein</topology>
    </subcellularLocation>
</comment>
<evidence type="ECO:0000256" key="8">
    <source>
        <dbReference type="ARBA" id="ARBA00023077"/>
    </source>
</evidence>
<evidence type="ECO:0000313" key="17">
    <source>
        <dbReference type="Proteomes" id="UP000285236"/>
    </source>
</evidence>
<dbReference type="EMBL" id="QRYP01000018">
    <property type="protein sequence ID" value="RGU96879.1"/>
    <property type="molecule type" value="Genomic_DNA"/>
</dbReference>
<dbReference type="Proteomes" id="UP000285236">
    <property type="component" value="Unassembled WGS sequence"/>
</dbReference>
<dbReference type="SUPFAM" id="SSF56935">
    <property type="entry name" value="Porins"/>
    <property type="match status" value="1"/>
</dbReference>
<dbReference type="InterPro" id="IPR023997">
    <property type="entry name" value="TonB-dep_OMP_SusC/RagA_CS"/>
</dbReference>
<dbReference type="InterPro" id="IPR023996">
    <property type="entry name" value="TonB-dep_OMP_SusC/RagA"/>
</dbReference>
<dbReference type="RefSeq" id="WP_118080176.1">
    <property type="nucleotide sequence ID" value="NZ_QRYP01000018.1"/>
</dbReference>
<keyword evidence="9 11" id="KW-0472">Membrane</keyword>
<dbReference type="NCBIfam" id="TIGR04057">
    <property type="entry name" value="SusC_RagA_signa"/>
    <property type="match status" value="1"/>
</dbReference>
<dbReference type="InterPro" id="IPR012910">
    <property type="entry name" value="Plug_dom"/>
</dbReference>
<dbReference type="InterPro" id="IPR008969">
    <property type="entry name" value="CarboxyPept-like_regulatory"/>
</dbReference>
<dbReference type="InterPro" id="IPR036942">
    <property type="entry name" value="Beta-barrel_TonB_sf"/>
</dbReference>
<evidence type="ECO:0000259" key="15">
    <source>
        <dbReference type="Pfam" id="PF07715"/>
    </source>
</evidence>
<evidence type="ECO:0000256" key="13">
    <source>
        <dbReference type="SAM" id="SignalP"/>
    </source>
</evidence>
<evidence type="ECO:0000256" key="10">
    <source>
        <dbReference type="ARBA" id="ARBA00023237"/>
    </source>
</evidence>
<dbReference type="PROSITE" id="PS52016">
    <property type="entry name" value="TONB_DEPENDENT_REC_3"/>
    <property type="match status" value="1"/>
</dbReference>
<keyword evidence="3 11" id="KW-1134">Transmembrane beta strand</keyword>
<dbReference type="Gene3D" id="2.60.40.1120">
    <property type="entry name" value="Carboxypeptidase-like, regulatory domain"/>
    <property type="match status" value="1"/>
</dbReference>
<keyword evidence="6" id="KW-0408">Iron</keyword>
<comment type="similarity">
    <text evidence="11 12">Belongs to the TonB-dependent receptor family.</text>
</comment>
<dbReference type="PANTHER" id="PTHR32552">
    <property type="entry name" value="FERRICHROME IRON RECEPTOR-RELATED"/>
    <property type="match status" value="1"/>
</dbReference>
<feature type="domain" description="TonB-dependent receptor-like beta-barrel" evidence="14">
    <location>
        <begin position="382"/>
        <end position="859"/>
    </location>
</feature>
<dbReference type="Gene3D" id="2.170.130.10">
    <property type="entry name" value="TonB-dependent receptor, plug domain"/>
    <property type="match status" value="1"/>
</dbReference>
<dbReference type="InterPro" id="IPR000531">
    <property type="entry name" value="Beta-barrel_TonB"/>
</dbReference>
<evidence type="ECO:0000256" key="7">
    <source>
        <dbReference type="ARBA" id="ARBA00023065"/>
    </source>
</evidence>
<dbReference type="SUPFAM" id="SSF49464">
    <property type="entry name" value="Carboxypeptidase regulatory domain-like"/>
    <property type="match status" value="1"/>
</dbReference>
<evidence type="ECO:0000256" key="12">
    <source>
        <dbReference type="RuleBase" id="RU003357"/>
    </source>
</evidence>
<dbReference type="AlphaFoldDB" id="A0AA92TRY8"/>
<dbReference type="PANTHER" id="PTHR32552:SF81">
    <property type="entry name" value="TONB-DEPENDENT OUTER MEMBRANE RECEPTOR"/>
    <property type="match status" value="1"/>
</dbReference>
<evidence type="ECO:0000259" key="14">
    <source>
        <dbReference type="Pfam" id="PF00593"/>
    </source>
</evidence>
<dbReference type="InterPro" id="IPR039426">
    <property type="entry name" value="TonB-dep_rcpt-like"/>
</dbReference>
<keyword evidence="10 11" id="KW-0998">Cell outer membrane</keyword>
<evidence type="ECO:0000256" key="6">
    <source>
        <dbReference type="ARBA" id="ARBA00023004"/>
    </source>
</evidence>
<reference evidence="16 17" key="1">
    <citation type="submission" date="2018-08" db="EMBL/GenBank/DDBJ databases">
        <title>A genome reference for cultivated species of the human gut microbiota.</title>
        <authorList>
            <person name="Zou Y."/>
            <person name="Xue W."/>
            <person name="Luo G."/>
        </authorList>
    </citation>
    <scope>NUCLEOTIDE SEQUENCE [LARGE SCALE GENOMIC DNA]</scope>
    <source>
        <strain evidence="16 17">AF15-25</strain>
    </source>
</reference>
<evidence type="ECO:0000256" key="2">
    <source>
        <dbReference type="ARBA" id="ARBA00022448"/>
    </source>
</evidence>
<keyword evidence="7" id="KW-0406">Ion transport</keyword>
<keyword evidence="8 12" id="KW-0798">TonB box</keyword>
<evidence type="ECO:0000313" key="16">
    <source>
        <dbReference type="EMBL" id="RGU96879.1"/>
    </source>
</evidence>
<evidence type="ECO:0000256" key="5">
    <source>
        <dbReference type="ARBA" id="ARBA00022692"/>
    </source>
</evidence>
<keyword evidence="2 11" id="KW-0813">Transport</keyword>
<name>A0AA92TRY8_9BACT</name>
<feature type="signal peptide" evidence="13">
    <location>
        <begin position="1"/>
        <end position="26"/>
    </location>
</feature>
<dbReference type="Pfam" id="PF13715">
    <property type="entry name" value="CarbopepD_reg_2"/>
    <property type="match status" value="1"/>
</dbReference>
<organism evidence="16 17">
    <name type="scientific">Segatella copri</name>
    <dbReference type="NCBI Taxonomy" id="165179"/>
    <lineage>
        <taxon>Bacteria</taxon>
        <taxon>Pseudomonadati</taxon>
        <taxon>Bacteroidota</taxon>
        <taxon>Bacteroidia</taxon>
        <taxon>Bacteroidales</taxon>
        <taxon>Prevotellaceae</taxon>
        <taxon>Segatella</taxon>
    </lineage>
</organism>
<dbReference type="GO" id="GO:0006826">
    <property type="term" value="P:iron ion transport"/>
    <property type="evidence" value="ECO:0007669"/>
    <property type="project" value="UniProtKB-KW"/>
</dbReference>
<evidence type="ECO:0000256" key="4">
    <source>
        <dbReference type="ARBA" id="ARBA00022496"/>
    </source>
</evidence>
<comment type="caution">
    <text evidence="16">The sequence shown here is derived from an EMBL/GenBank/DDBJ whole genome shotgun (WGS) entry which is preliminary data.</text>
</comment>
<evidence type="ECO:0000256" key="3">
    <source>
        <dbReference type="ARBA" id="ARBA00022452"/>
    </source>
</evidence>
<dbReference type="GO" id="GO:0009279">
    <property type="term" value="C:cell outer membrane"/>
    <property type="evidence" value="ECO:0007669"/>
    <property type="project" value="UniProtKB-SubCell"/>
</dbReference>